<name>A0ABN8FNT6_9BACL</name>
<evidence type="ECO:0000313" key="3">
    <source>
        <dbReference type="Proteomes" id="UP000838749"/>
    </source>
</evidence>
<dbReference type="SMART" id="SM01058">
    <property type="entry name" value="CarD_TRCF"/>
    <property type="match status" value="1"/>
</dbReference>
<keyword evidence="3" id="KW-1185">Reference proteome</keyword>
<dbReference type="Proteomes" id="UP000838749">
    <property type="component" value="Unassembled WGS sequence"/>
</dbReference>
<dbReference type="SUPFAM" id="SSF141259">
    <property type="entry name" value="CarD-like"/>
    <property type="match status" value="1"/>
</dbReference>
<sequence length="167" mass="19291">MINVGAKIFYPNQGAGFIESVEYHRFSGTTRKYLKIFIPWSRLILYLPVNNEEKMTIRPISTTNELKEARKQFLDVPAKLLTNSTERKIMLKNKLMSGKTIELIQIIRDINCCKLLGIKTTRDDRCILDDAVALLESEMMMTNEISLEGARLLMKDDMRQLHSLVTH</sequence>
<dbReference type="Pfam" id="PF02559">
    <property type="entry name" value="CarD_TRCF_RID"/>
    <property type="match status" value="1"/>
</dbReference>
<proteinExistence type="predicted"/>
<protein>
    <recommendedName>
        <fullName evidence="1">CarD-like/TRCF RNAP-interacting domain-containing protein</fullName>
    </recommendedName>
</protein>
<evidence type="ECO:0000313" key="2">
    <source>
        <dbReference type="EMBL" id="CAH1059232.1"/>
    </source>
</evidence>
<dbReference type="InterPro" id="IPR052531">
    <property type="entry name" value="CarD-like_regulator"/>
</dbReference>
<dbReference type="Gene3D" id="2.40.10.170">
    <property type="match status" value="1"/>
</dbReference>
<dbReference type="Gene3D" id="1.20.58.1290">
    <property type="entry name" value="CarD-like, C-terminal domain"/>
    <property type="match status" value="1"/>
</dbReference>
<dbReference type="EMBL" id="CAKMAB010000049">
    <property type="protein sequence ID" value="CAH1059232.1"/>
    <property type="molecule type" value="Genomic_DNA"/>
</dbReference>
<organism evidence="2 3">
    <name type="scientific">Paenibacillus pseudetheri</name>
    <dbReference type="NCBI Taxonomy" id="2897682"/>
    <lineage>
        <taxon>Bacteria</taxon>
        <taxon>Bacillati</taxon>
        <taxon>Bacillota</taxon>
        <taxon>Bacilli</taxon>
        <taxon>Bacillales</taxon>
        <taxon>Paenibacillaceae</taxon>
        <taxon>Paenibacillus</taxon>
    </lineage>
</organism>
<dbReference type="PANTHER" id="PTHR38447:SF1">
    <property type="entry name" value="RNA POLYMERASE-BINDING TRANSCRIPTION FACTOR CARD"/>
    <property type="match status" value="1"/>
</dbReference>
<reference evidence="2" key="1">
    <citation type="submission" date="2021-12" db="EMBL/GenBank/DDBJ databases">
        <authorList>
            <person name="Criscuolo A."/>
        </authorList>
    </citation>
    <scope>NUCLEOTIDE SEQUENCE</scope>
    <source>
        <strain evidence="2">CIP111894</strain>
    </source>
</reference>
<dbReference type="InterPro" id="IPR036101">
    <property type="entry name" value="CarD-like/TRCF_RID_sf"/>
</dbReference>
<evidence type="ECO:0000259" key="1">
    <source>
        <dbReference type="SMART" id="SM01058"/>
    </source>
</evidence>
<dbReference type="RefSeq" id="WP_234541124.1">
    <property type="nucleotide sequence ID" value="NZ_CAKMAB010000049.1"/>
</dbReference>
<dbReference type="InterPro" id="IPR042215">
    <property type="entry name" value="CarD-like_C"/>
</dbReference>
<dbReference type="PANTHER" id="PTHR38447">
    <property type="entry name" value="TRANSCRIPTION FACTOR YDEB-RELATED"/>
    <property type="match status" value="1"/>
</dbReference>
<feature type="domain" description="CarD-like/TRCF RNAP-interacting" evidence="1">
    <location>
        <begin position="1"/>
        <end position="111"/>
    </location>
</feature>
<gene>
    <name evidence="2" type="ORF">PAECIP111894_05438</name>
</gene>
<accession>A0ABN8FNT6</accession>
<dbReference type="InterPro" id="IPR003711">
    <property type="entry name" value="CarD-like/TRCF_RID"/>
</dbReference>
<comment type="caution">
    <text evidence="2">The sequence shown here is derived from an EMBL/GenBank/DDBJ whole genome shotgun (WGS) entry which is preliminary data.</text>
</comment>